<dbReference type="Proteomes" id="UP000324029">
    <property type="component" value="Unassembled WGS sequence"/>
</dbReference>
<evidence type="ECO:0000256" key="1">
    <source>
        <dbReference type="SAM" id="MobiDB-lite"/>
    </source>
</evidence>
<dbReference type="AlphaFoldDB" id="A0A5D3GHQ7"/>
<reference evidence="2 3" key="2">
    <citation type="submission" date="2019-08" db="EMBL/GenBank/DDBJ databases">
        <authorList>
            <person name="Brilhante M."/>
            <person name="Perreten V."/>
        </authorList>
    </citation>
    <scope>NUCLEOTIDE SEQUENCE [LARGE SCALE GENOMIC DNA]</scope>
    <source>
        <strain evidence="2 3">MCP106</strain>
    </source>
</reference>
<proteinExistence type="predicted"/>
<organism evidence="2 3">
    <name type="scientific">Pseudomonas synxantha</name>
    <dbReference type="NCBI Taxonomy" id="47883"/>
    <lineage>
        <taxon>Bacteria</taxon>
        <taxon>Pseudomonadati</taxon>
        <taxon>Pseudomonadota</taxon>
        <taxon>Gammaproteobacteria</taxon>
        <taxon>Pseudomonadales</taxon>
        <taxon>Pseudomonadaceae</taxon>
        <taxon>Pseudomonas</taxon>
    </lineage>
</organism>
<evidence type="ECO:0000313" key="2">
    <source>
        <dbReference type="EMBL" id="TYK59198.1"/>
    </source>
</evidence>
<name>A0A5D3GHQ7_9PSED</name>
<protein>
    <submittedName>
        <fullName evidence="2">Uncharacterized protein</fullName>
    </submittedName>
</protein>
<sequence>MDGAWRRPPKSLSDYGHTEPRRGAEWWGKSVLLTLPLLQSEPPSGRNPKWPLPQEWICTRYNCVGWQAAIGSKPPPTFGSRGVR</sequence>
<feature type="region of interest" description="Disordered" evidence="1">
    <location>
        <begin position="1"/>
        <end position="21"/>
    </location>
</feature>
<comment type="caution">
    <text evidence="2">The sequence shown here is derived from an EMBL/GenBank/DDBJ whole genome shotgun (WGS) entry which is preliminary data.</text>
</comment>
<evidence type="ECO:0000313" key="3">
    <source>
        <dbReference type="Proteomes" id="UP000324029"/>
    </source>
</evidence>
<reference evidence="2 3" key="1">
    <citation type="submission" date="2019-08" db="EMBL/GenBank/DDBJ databases">
        <title>Subclass B2 metallo-beta lactamase from Pseudomonas synxantha.</title>
        <authorList>
            <person name="Poirel L."/>
            <person name="Palmieri M."/>
            <person name="Masseron A."/>
            <person name="Perreten V."/>
            <person name="Nordman P."/>
        </authorList>
    </citation>
    <scope>NUCLEOTIDE SEQUENCE [LARGE SCALE GENOMIC DNA]</scope>
    <source>
        <strain evidence="2 3">MCP106</strain>
    </source>
</reference>
<gene>
    <name evidence="2" type="ORF">FXO26_06125</name>
</gene>
<dbReference type="EMBL" id="VSRO01000002">
    <property type="protein sequence ID" value="TYK59198.1"/>
    <property type="molecule type" value="Genomic_DNA"/>
</dbReference>
<accession>A0A5D3GHQ7</accession>